<accession>A0ABM0RFI1</accession>
<name>A0ABM0RFI1_GALVR</name>
<evidence type="ECO:0000313" key="2">
    <source>
        <dbReference type="RefSeq" id="XP_008579372.1"/>
    </source>
</evidence>
<keyword evidence="1" id="KW-1185">Reference proteome</keyword>
<protein>
    <submittedName>
        <fullName evidence="2">Uncharacterized protein</fullName>
    </submittedName>
</protein>
<dbReference type="PANTHER" id="PTHR45912">
    <property type="entry name" value="CILIA- AND FLAGELLA-ASSOCIATED PROTEIN 47"/>
    <property type="match status" value="1"/>
</dbReference>
<sequence length="479" mass="53918">MQQVPAVDEGFPLSFSAVDPLMHRLPHAADGPVLVPLRFFPLSPGRYPCKIFLTSKCDVRVYYIEGVVNEEQPEARFEFETPAFETLTQDIPINNKTKNEWKCQVTIEGKWFYGPSILHVGAGETVQYPLTFKPILECEIMGKLILQNEVDGMKYIFDIKGVGRKPIALENITVECQVGKITNKPIMVPSYTKTPLTYEVSSDLPIVWGIPQVTIHAGNSIPYILHVSPWKRGVFKGAISFSVKSREDDDFEEDTDQDRKSSFQESITEIAHSLDEGDSDDDVSNLRIWYDLEIHSSPGPPLDVIETKCTALDTTCIEIPLFNPKDRIICLDVKLTNAALNGFKEIILRPLECFNYVVQYTPAATGCIDESLIFQPEMAQEFWYLLKLTTELPKPTVMPKMKHDLGKYDTQIIPLVNPTHETLELQATNSNSENFVLDVNRGSSLIIPPHTTKEISVHFYPSALGRAGHKASINFHCAQ</sequence>
<feature type="non-terminal residue" evidence="2">
    <location>
        <position position="479"/>
    </location>
</feature>
<organism evidence="1 2">
    <name type="scientific">Galeopterus variegatus</name>
    <name type="common">Malayan flying lemur</name>
    <name type="synonym">Cynocephalus variegatus</name>
    <dbReference type="NCBI Taxonomy" id="482537"/>
    <lineage>
        <taxon>Eukaryota</taxon>
        <taxon>Metazoa</taxon>
        <taxon>Chordata</taxon>
        <taxon>Craniata</taxon>
        <taxon>Vertebrata</taxon>
        <taxon>Euteleostomi</taxon>
        <taxon>Mammalia</taxon>
        <taxon>Eutheria</taxon>
        <taxon>Euarchontoglires</taxon>
        <taxon>Dermoptera</taxon>
        <taxon>Cynocephalidae</taxon>
        <taxon>Galeopterus</taxon>
    </lineage>
</organism>
<evidence type="ECO:0000313" key="1">
    <source>
        <dbReference type="Proteomes" id="UP000694923"/>
    </source>
</evidence>
<dbReference type="GeneID" id="103597327"/>
<dbReference type="Proteomes" id="UP000694923">
    <property type="component" value="Unplaced"/>
</dbReference>
<dbReference type="PANTHER" id="PTHR45912:SF3">
    <property type="entry name" value="CILIA- AND FLAGELLA-ASSOCIATED PROTEIN 47"/>
    <property type="match status" value="1"/>
</dbReference>
<gene>
    <name evidence="2" type="primary">LOC103597327</name>
</gene>
<proteinExistence type="predicted"/>
<reference evidence="2" key="1">
    <citation type="submission" date="2025-08" db="UniProtKB">
        <authorList>
            <consortium name="RefSeq"/>
        </authorList>
    </citation>
    <scope>IDENTIFICATION</scope>
</reference>
<dbReference type="RefSeq" id="XP_008579372.1">
    <property type="nucleotide sequence ID" value="XM_008581150.1"/>
</dbReference>